<dbReference type="EMBL" id="KV428080">
    <property type="protein sequence ID" value="KZT37587.1"/>
    <property type="molecule type" value="Genomic_DNA"/>
</dbReference>
<gene>
    <name evidence="4" type="ORF">SISSUDRAFT_1120181</name>
</gene>
<dbReference type="Proteomes" id="UP000076798">
    <property type="component" value="Unassembled WGS sequence"/>
</dbReference>
<evidence type="ECO:0000313" key="4">
    <source>
        <dbReference type="EMBL" id="KZT37587.1"/>
    </source>
</evidence>
<keyword evidence="1" id="KW-0863">Zinc-finger</keyword>
<keyword evidence="1" id="KW-0862">Zinc</keyword>
<feature type="compositionally biased region" description="Basic and acidic residues" evidence="2">
    <location>
        <begin position="446"/>
        <end position="456"/>
    </location>
</feature>
<evidence type="ECO:0000259" key="3">
    <source>
        <dbReference type="PROSITE" id="PS50157"/>
    </source>
</evidence>
<feature type="compositionally biased region" description="Low complexity" evidence="2">
    <location>
        <begin position="290"/>
        <end position="302"/>
    </location>
</feature>
<evidence type="ECO:0000256" key="2">
    <source>
        <dbReference type="SAM" id="MobiDB-lite"/>
    </source>
</evidence>
<dbReference type="GO" id="GO:0008270">
    <property type="term" value="F:zinc ion binding"/>
    <property type="evidence" value="ECO:0007669"/>
    <property type="project" value="UniProtKB-KW"/>
</dbReference>
<dbReference type="InterPro" id="IPR013087">
    <property type="entry name" value="Znf_C2H2_type"/>
</dbReference>
<evidence type="ECO:0000256" key="1">
    <source>
        <dbReference type="PROSITE-ProRule" id="PRU00042"/>
    </source>
</evidence>
<dbReference type="AlphaFoldDB" id="A0A166CLD3"/>
<accession>A0A166CLD3</accession>
<feature type="region of interest" description="Disordered" evidence="2">
    <location>
        <begin position="283"/>
        <end position="359"/>
    </location>
</feature>
<keyword evidence="5" id="KW-1185">Reference proteome</keyword>
<reference evidence="4 5" key="1">
    <citation type="journal article" date="2016" name="Mol. Biol. Evol.">
        <title>Comparative Genomics of Early-Diverging Mushroom-Forming Fungi Provides Insights into the Origins of Lignocellulose Decay Capabilities.</title>
        <authorList>
            <person name="Nagy L.G."/>
            <person name="Riley R."/>
            <person name="Tritt A."/>
            <person name="Adam C."/>
            <person name="Daum C."/>
            <person name="Floudas D."/>
            <person name="Sun H."/>
            <person name="Yadav J.S."/>
            <person name="Pangilinan J."/>
            <person name="Larsson K.H."/>
            <person name="Matsuura K."/>
            <person name="Barry K."/>
            <person name="Labutti K."/>
            <person name="Kuo R."/>
            <person name="Ohm R.A."/>
            <person name="Bhattacharya S.S."/>
            <person name="Shirouzu T."/>
            <person name="Yoshinaga Y."/>
            <person name="Martin F.M."/>
            <person name="Grigoriev I.V."/>
            <person name="Hibbett D.S."/>
        </authorList>
    </citation>
    <scope>NUCLEOTIDE SEQUENCE [LARGE SCALE GENOMIC DNA]</scope>
    <source>
        <strain evidence="4 5">HHB10207 ss-3</strain>
    </source>
</reference>
<feature type="region of interest" description="Disordered" evidence="2">
    <location>
        <begin position="404"/>
        <end position="424"/>
    </location>
</feature>
<dbReference type="PROSITE" id="PS50157">
    <property type="entry name" value="ZINC_FINGER_C2H2_2"/>
    <property type="match status" value="1"/>
</dbReference>
<feature type="region of interest" description="Disordered" evidence="2">
    <location>
        <begin position="446"/>
        <end position="471"/>
    </location>
</feature>
<protein>
    <recommendedName>
        <fullName evidence="3">C2H2-type domain-containing protein</fullName>
    </recommendedName>
</protein>
<keyword evidence="1" id="KW-0479">Metal-binding</keyword>
<feature type="compositionally biased region" description="Basic residues" evidence="2">
    <location>
        <begin position="307"/>
        <end position="327"/>
    </location>
</feature>
<feature type="domain" description="C2H2-type" evidence="3">
    <location>
        <begin position="437"/>
        <end position="468"/>
    </location>
</feature>
<dbReference type="OrthoDB" id="8922241at2759"/>
<feature type="compositionally biased region" description="Basic residues" evidence="2">
    <location>
        <begin position="457"/>
        <end position="471"/>
    </location>
</feature>
<name>A0A166CLD3_9AGAM</name>
<organism evidence="4 5">
    <name type="scientific">Sistotremastrum suecicum HHB10207 ss-3</name>
    <dbReference type="NCBI Taxonomy" id="1314776"/>
    <lineage>
        <taxon>Eukaryota</taxon>
        <taxon>Fungi</taxon>
        <taxon>Dikarya</taxon>
        <taxon>Basidiomycota</taxon>
        <taxon>Agaricomycotina</taxon>
        <taxon>Agaricomycetes</taxon>
        <taxon>Sistotremastrales</taxon>
        <taxon>Sistotremastraceae</taxon>
        <taxon>Sistotremastrum</taxon>
    </lineage>
</organism>
<proteinExistence type="predicted"/>
<evidence type="ECO:0000313" key="5">
    <source>
        <dbReference type="Proteomes" id="UP000076798"/>
    </source>
</evidence>
<sequence length="471" mass="52150">MTNFSDPLAHDAAAMFATYTNFKDSIFGHYSSQYGDVQESVHRIHSQFASIKTFNEGIHASCNQPDVISTYLVDSPIDVSSMSTPDLSRATTPGSRDYTPFASDYFPHPYAASEATLSQQHPLPYSSQLPSTIHATSPSDSFPPSTITPFGGDYHSAQDFGLASFDESGPETHDQPDLFSEVEGFVGFGFAEDTDTMYLGTVDANVGATRADDGVDLSAHLDNNAEVVDCEDIFKDLFTSEPTTPPPISSVKAEDVKPIVIPSLLPVPLSQPRIEVASSDHDMDFEQDAPSSPGSDSSFPSPIIERRKPKKATKSSKATQKRRRGRVPIKDRNVEASTSVSRSLDFDEDDREIPSPTDSTVEKKFWPYRLSNAIIQELRARDIPEHWFYRRQYGPCRWRVDGKPCGSDGEQKSRATASGDHGRHLEKHVNQTLKIRVPCNHKKTCGKDFSRQDAATRHMRKCHGSKAKARK</sequence>